<evidence type="ECO:0000313" key="3">
    <source>
        <dbReference type="Proteomes" id="UP000502508"/>
    </source>
</evidence>
<accession>A0A6F8Y6L6</accession>
<keyword evidence="3" id="KW-1185">Reference proteome</keyword>
<evidence type="ECO:0000313" key="2">
    <source>
        <dbReference type="EMBL" id="BCB81601.1"/>
    </source>
</evidence>
<dbReference type="InterPro" id="IPR027417">
    <property type="entry name" value="P-loop_NTPase"/>
</dbReference>
<organism evidence="2 3">
    <name type="scientific">Phytohabitans flavus</name>
    <dbReference type="NCBI Taxonomy" id="1076124"/>
    <lineage>
        <taxon>Bacteria</taxon>
        <taxon>Bacillati</taxon>
        <taxon>Actinomycetota</taxon>
        <taxon>Actinomycetes</taxon>
        <taxon>Micromonosporales</taxon>
        <taxon>Micromonosporaceae</taxon>
    </lineage>
</organism>
<dbReference type="EMBL" id="AP022870">
    <property type="protein sequence ID" value="BCB81601.1"/>
    <property type="molecule type" value="Genomic_DNA"/>
</dbReference>
<sequence>MIGVDIVMLGHSAAGKTTYVSLMYAIMNAGVEEFALRAVDDDHHASLVRAATDVVNGLYPRPSDHRDVFELVLRYRDTDIFPFTWRDYRGGTLREHSNSAQAAQLHSDLRDAGGIVLFCDSYQLVHDAGAKRDVRVLVSHVQRAMDARGEQLTPLVIVLTKADLVDLDDDKTVDLLRGPFEPLIAAVANTRHILGTIIPIACGRQLVNVTVPVLWMLRYGIVGEAARLQKVIEQSVAAAQNAAAKDTLWDRISSPFKGEPTWNQVAESHRHTARTQYQRLEPLVAPANELGSLLEGVPMF</sequence>
<dbReference type="Pfam" id="PF19993">
    <property type="entry name" value="DO-GTPase2"/>
    <property type="match status" value="1"/>
</dbReference>
<name>A0A6F8Y6L6_9ACTN</name>
<gene>
    <name evidence="2" type="ORF">Pflav_080110</name>
</gene>
<feature type="domain" description="Double-GTPase 2" evidence="1">
    <location>
        <begin position="8"/>
        <end position="167"/>
    </location>
</feature>
<dbReference type="SUPFAM" id="SSF52540">
    <property type="entry name" value="P-loop containing nucleoside triphosphate hydrolases"/>
    <property type="match status" value="1"/>
</dbReference>
<reference evidence="2 3" key="1">
    <citation type="submission" date="2020-03" db="EMBL/GenBank/DDBJ databases">
        <title>Whole genome shotgun sequence of Phytohabitans flavus NBRC 107702.</title>
        <authorList>
            <person name="Komaki H."/>
            <person name="Tamura T."/>
        </authorList>
    </citation>
    <scope>NUCLEOTIDE SEQUENCE [LARGE SCALE GENOMIC DNA]</scope>
    <source>
        <strain evidence="2 3">NBRC 107702</strain>
    </source>
</reference>
<proteinExistence type="predicted"/>
<dbReference type="AlphaFoldDB" id="A0A6F8Y6L6"/>
<reference evidence="2 3" key="2">
    <citation type="submission" date="2020-03" db="EMBL/GenBank/DDBJ databases">
        <authorList>
            <person name="Ichikawa N."/>
            <person name="Kimura A."/>
            <person name="Kitahashi Y."/>
            <person name="Uohara A."/>
        </authorList>
    </citation>
    <scope>NUCLEOTIDE SEQUENCE [LARGE SCALE GENOMIC DNA]</scope>
    <source>
        <strain evidence="2 3">NBRC 107702</strain>
    </source>
</reference>
<dbReference type="KEGG" id="pfla:Pflav_080110"/>
<dbReference type="InterPro" id="IPR045528">
    <property type="entry name" value="DO-GTPase2"/>
</dbReference>
<dbReference type="Proteomes" id="UP000502508">
    <property type="component" value="Chromosome"/>
</dbReference>
<protein>
    <recommendedName>
        <fullName evidence="1">Double-GTPase 2 domain-containing protein</fullName>
    </recommendedName>
</protein>
<evidence type="ECO:0000259" key="1">
    <source>
        <dbReference type="Pfam" id="PF19993"/>
    </source>
</evidence>